<dbReference type="SMART" id="SM00448">
    <property type="entry name" value="REC"/>
    <property type="match status" value="1"/>
</dbReference>
<dbReference type="GO" id="GO:0000160">
    <property type="term" value="P:phosphorelay signal transduction system"/>
    <property type="evidence" value="ECO:0007669"/>
    <property type="project" value="InterPro"/>
</dbReference>
<dbReference type="Pfam" id="PF00072">
    <property type="entry name" value="Response_reg"/>
    <property type="match status" value="1"/>
</dbReference>
<evidence type="ECO:0000256" key="2">
    <source>
        <dbReference type="ARBA" id="ARBA00023015"/>
    </source>
</evidence>
<dbReference type="HOGENOM" id="CLU_000445_90_10_11"/>
<evidence type="ECO:0000259" key="7">
    <source>
        <dbReference type="PROSITE" id="PS50110"/>
    </source>
</evidence>
<accession>A6WB23</accession>
<feature type="modified residue" description="4-aspartylphosphate" evidence="5">
    <location>
        <position position="60"/>
    </location>
</feature>
<dbReference type="RefSeq" id="WP_012087762.1">
    <property type="nucleotide sequence ID" value="NC_009664.2"/>
</dbReference>
<dbReference type="Proteomes" id="UP000001116">
    <property type="component" value="Chromosome"/>
</dbReference>
<dbReference type="InterPro" id="IPR058245">
    <property type="entry name" value="NreC/VraR/RcsB-like_REC"/>
</dbReference>
<name>A6WB23_KINRD</name>
<dbReference type="PROSITE" id="PS50043">
    <property type="entry name" value="HTH_LUXR_2"/>
    <property type="match status" value="1"/>
</dbReference>
<feature type="domain" description="Response regulatory" evidence="7">
    <location>
        <begin position="9"/>
        <end position="127"/>
    </location>
</feature>
<dbReference type="AlphaFoldDB" id="A6WB23"/>
<dbReference type="OrthoDB" id="9808843at2"/>
<proteinExistence type="predicted"/>
<dbReference type="PROSITE" id="PS50110">
    <property type="entry name" value="RESPONSE_REGULATORY"/>
    <property type="match status" value="1"/>
</dbReference>
<keyword evidence="3" id="KW-0238">DNA-binding</keyword>
<dbReference type="PANTHER" id="PTHR43214">
    <property type="entry name" value="TWO-COMPONENT RESPONSE REGULATOR"/>
    <property type="match status" value="1"/>
</dbReference>
<keyword evidence="2" id="KW-0805">Transcription regulation</keyword>
<evidence type="ECO:0000256" key="4">
    <source>
        <dbReference type="ARBA" id="ARBA00023163"/>
    </source>
</evidence>
<dbReference type="SUPFAM" id="SSF46894">
    <property type="entry name" value="C-terminal effector domain of the bipartite response regulators"/>
    <property type="match status" value="1"/>
</dbReference>
<keyword evidence="1 5" id="KW-0597">Phosphoprotein</keyword>
<dbReference type="CDD" id="cd06170">
    <property type="entry name" value="LuxR_C_like"/>
    <property type="match status" value="1"/>
</dbReference>
<dbReference type="STRING" id="266940.Krad_2537"/>
<evidence type="ECO:0000256" key="1">
    <source>
        <dbReference type="ARBA" id="ARBA00022553"/>
    </source>
</evidence>
<dbReference type="InterPro" id="IPR001789">
    <property type="entry name" value="Sig_transdc_resp-reg_receiver"/>
</dbReference>
<dbReference type="SUPFAM" id="SSF52172">
    <property type="entry name" value="CheY-like"/>
    <property type="match status" value="1"/>
</dbReference>
<feature type="domain" description="HTH luxR-type" evidence="6">
    <location>
        <begin position="171"/>
        <end position="236"/>
    </location>
</feature>
<organism evidence="8 9">
    <name type="scientific">Kineococcus radiotolerans (strain ATCC BAA-149 / DSM 14245 / SRS30216)</name>
    <dbReference type="NCBI Taxonomy" id="266940"/>
    <lineage>
        <taxon>Bacteria</taxon>
        <taxon>Bacillati</taxon>
        <taxon>Actinomycetota</taxon>
        <taxon>Actinomycetes</taxon>
        <taxon>Kineosporiales</taxon>
        <taxon>Kineosporiaceae</taxon>
        <taxon>Kineococcus</taxon>
    </lineage>
</organism>
<protein>
    <submittedName>
        <fullName evidence="8">Two component transcriptional regulator, LuxR family</fullName>
    </submittedName>
</protein>
<evidence type="ECO:0000256" key="5">
    <source>
        <dbReference type="PROSITE-ProRule" id="PRU00169"/>
    </source>
</evidence>
<dbReference type="InterPro" id="IPR000792">
    <property type="entry name" value="Tscrpt_reg_LuxR_C"/>
</dbReference>
<dbReference type="eggNOG" id="COG2197">
    <property type="taxonomic scope" value="Bacteria"/>
</dbReference>
<evidence type="ECO:0000259" key="6">
    <source>
        <dbReference type="PROSITE" id="PS50043"/>
    </source>
</evidence>
<dbReference type="EMBL" id="CP000750">
    <property type="protein sequence ID" value="ABS04012.1"/>
    <property type="molecule type" value="Genomic_DNA"/>
</dbReference>
<dbReference type="Gene3D" id="3.40.50.2300">
    <property type="match status" value="1"/>
</dbReference>
<sequence>MTGSATALRVLVVDDQPLARSGITGILAGAAQVQVVGEAADGQQALELMEELEPDVVLLDLRMPVLGGVEVLRRLRAQERFAAVRVVVLTTFDGDDEVVQAMAAGADGFLSKASDPDDILQAITSVASGDIALSQRALRAVVAGLPTPTPADDRAQRTGAGGEGAVEVARLRARVELLTARERDVVVAVARGLDNTQIGEELFISPLTVKTHVSRAMTKLRVRDRAQLVAIAYRAGIANPPR</sequence>
<dbReference type="GO" id="GO:0006355">
    <property type="term" value="P:regulation of DNA-templated transcription"/>
    <property type="evidence" value="ECO:0007669"/>
    <property type="project" value="InterPro"/>
</dbReference>
<dbReference type="KEGG" id="kra:Krad_2537"/>
<gene>
    <name evidence="8" type="ordered locus">Krad_2537</name>
</gene>
<reference evidence="9" key="1">
    <citation type="journal article" date="2008" name="PLoS ONE">
        <title>Survival in nuclear waste, extreme resistance, and potential applications gleaned from the genome sequence of Kineococcus radiotolerans SRS30216.</title>
        <authorList>
            <person name="Bagwell C.E."/>
            <person name="Bhat S."/>
            <person name="Hawkins G.M."/>
            <person name="Smith B.W."/>
            <person name="Biswas T."/>
            <person name="Hoover T.R."/>
            <person name="Saunders E."/>
            <person name="Han C.S."/>
            <person name="Tsodikov O.V."/>
            <person name="Shimkets L.J."/>
        </authorList>
    </citation>
    <scope>NUCLEOTIDE SEQUENCE [LARGE SCALE GENOMIC DNA]</scope>
    <source>
        <strain evidence="9">ATCC BAA-149 / DSM 14245 / SRS30216</strain>
    </source>
</reference>
<dbReference type="CDD" id="cd17535">
    <property type="entry name" value="REC_NarL-like"/>
    <property type="match status" value="1"/>
</dbReference>
<evidence type="ECO:0000256" key="3">
    <source>
        <dbReference type="ARBA" id="ARBA00023125"/>
    </source>
</evidence>
<dbReference type="GO" id="GO:0003677">
    <property type="term" value="F:DNA binding"/>
    <property type="evidence" value="ECO:0007669"/>
    <property type="project" value="UniProtKB-KW"/>
</dbReference>
<keyword evidence="9" id="KW-1185">Reference proteome</keyword>
<dbReference type="InterPro" id="IPR011006">
    <property type="entry name" value="CheY-like_superfamily"/>
</dbReference>
<dbReference type="PROSITE" id="PS00622">
    <property type="entry name" value="HTH_LUXR_1"/>
    <property type="match status" value="1"/>
</dbReference>
<dbReference type="PRINTS" id="PR00038">
    <property type="entry name" value="HTHLUXR"/>
</dbReference>
<dbReference type="PANTHER" id="PTHR43214:SF24">
    <property type="entry name" value="TRANSCRIPTIONAL REGULATORY PROTEIN NARL-RELATED"/>
    <property type="match status" value="1"/>
</dbReference>
<evidence type="ECO:0000313" key="8">
    <source>
        <dbReference type="EMBL" id="ABS04012.1"/>
    </source>
</evidence>
<keyword evidence="4" id="KW-0804">Transcription</keyword>
<dbReference type="InterPro" id="IPR039420">
    <property type="entry name" value="WalR-like"/>
</dbReference>
<dbReference type="InterPro" id="IPR016032">
    <property type="entry name" value="Sig_transdc_resp-reg_C-effctor"/>
</dbReference>
<dbReference type="SMART" id="SM00421">
    <property type="entry name" value="HTH_LUXR"/>
    <property type="match status" value="1"/>
</dbReference>
<dbReference type="Pfam" id="PF00196">
    <property type="entry name" value="GerE"/>
    <property type="match status" value="1"/>
</dbReference>
<evidence type="ECO:0000313" key="9">
    <source>
        <dbReference type="Proteomes" id="UP000001116"/>
    </source>
</evidence>